<comment type="caution">
    <text evidence="2">The sequence shown here is derived from an EMBL/GenBank/DDBJ whole genome shotgun (WGS) entry which is preliminary data.</text>
</comment>
<evidence type="ECO:0000313" key="2">
    <source>
        <dbReference type="EMBL" id="RRW38560.1"/>
    </source>
</evidence>
<feature type="domain" description="DUF7673" evidence="1">
    <location>
        <begin position="12"/>
        <end position="68"/>
    </location>
</feature>
<dbReference type="InterPro" id="IPR056090">
    <property type="entry name" value="DUF7673"/>
</dbReference>
<accession>A0A3R8WFU0</accession>
<dbReference type="Proteomes" id="UP000272833">
    <property type="component" value="Unassembled WGS sequence"/>
</dbReference>
<evidence type="ECO:0000313" key="3">
    <source>
        <dbReference type="Proteomes" id="UP000272833"/>
    </source>
</evidence>
<dbReference type="RefSeq" id="WP_125873513.1">
    <property type="nucleotide sequence ID" value="NZ_RHRS01000005.1"/>
</dbReference>
<evidence type="ECO:0000259" key="1">
    <source>
        <dbReference type="Pfam" id="PF24720"/>
    </source>
</evidence>
<dbReference type="AlphaFoldDB" id="A0A3R8WFU0"/>
<protein>
    <recommendedName>
        <fullName evidence="1">DUF7673 domain-containing protein</fullName>
    </recommendedName>
</protein>
<dbReference type="Pfam" id="PF24720">
    <property type="entry name" value="DUF7673"/>
    <property type="match status" value="1"/>
</dbReference>
<reference evidence="2 3" key="1">
    <citation type="submission" date="2018-10" db="EMBL/GenBank/DDBJ databases">
        <title>Transmission dynamics of multidrug resistant bacteria on intensive care unit surfaces.</title>
        <authorList>
            <person name="D'Souza A.W."/>
            <person name="Potter R.F."/>
            <person name="Wallace M."/>
            <person name="Shupe A."/>
            <person name="Patel S."/>
            <person name="Sun S."/>
            <person name="Gul D."/>
            <person name="Kwon J.H."/>
            <person name="Andleeb S."/>
            <person name="Burnham C.-A.D."/>
            <person name="Dantas G."/>
        </authorList>
    </citation>
    <scope>NUCLEOTIDE SEQUENCE [LARGE SCALE GENOMIC DNA]</scope>
    <source>
        <strain evidence="2 3">PO_271</strain>
    </source>
</reference>
<gene>
    <name evidence="2" type="ORF">EGJ44_03005</name>
</gene>
<sequence>MNTKLTKERFTEAFLELEKVAYTHSNQGTRAREFLLSFHNNRKVDIFGFINLDAKLQKYVLFLLESHIDTPHCVAYAFKSKLDELSRFEDL</sequence>
<name>A0A3R8WFU0_ECTOL</name>
<organism evidence="2 3">
    <name type="scientific">Ectopseudomonas oleovorans</name>
    <name type="common">Pseudomonas oleovorans</name>
    <dbReference type="NCBI Taxonomy" id="301"/>
    <lineage>
        <taxon>Bacteria</taxon>
        <taxon>Pseudomonadati</taxon>
        <taxon>Pseudomonadota</taxon>
        <taxon>Gammaproteobacteria</taxon>
        <taxon>Pseudomonadales</taxon>
        <taxon>Pseudomonadaceae</taxon>
        <taxon>Ectopseudomonas</taxon>
    </lineage>
</organism>
<dbReference type="EMBL" id="RHRS01000005">
    <property type="protein sequence ID" value="RRW38560.1"/>
    <property type="molecule type" value="Genomic_DNA"/>
</dbReference>
<proteinExistence type="predicted"/>